<sequence length="212" mass="22852">MLLENNGFTGARPETLRRLSVGGEALTAYWNVTAVSRVSHWRDGVELTTFEFGEFPDTRGVDQASLDRYRPGLDFVDDGRESALTMVGRAIGAEVTADWLARRRQAALLVSHEVFRLGDPDSLLAAYADIRPDAEFVQRAVRAACSDTGVLRHGLVARSLTLQQDDAVQYVLSLHARELARDAAVVGGRAEGMGMARAVAAAAARLGAMPVG</sequence>
<dbReference type="Proteomes" id="UP000239203">
    <property type="component" value="Unassembled WGS sequence"/>
</dbReference>
<dbReference type="AlphaFoldDB" id="A0A2S6GB39"/>
<accession>A0A2S6GB39</accession>
<reference evidence="1 2" key="1">
    <citation type="submission" date="2018-02" db="EMBL/GenBank/DDBJ databases">
        <title>Genomic Encyclopedia of Archaeal and Bacterial Type Strains, Phase II (KMG-II): from individual species to whole genera.</title>
        <authorList>
            <person name="Goeker M."/>
        </authorList>
    </citation>
    <scope>NUCLEOTIDE SEQUENCE [LARGE SCALE GENOMIC DNA]</scope>
    <source>
        <strain evidence="1 2">YU 961-1</strain>
    </source>
</reference>
<name>A0A2S6GB39_9PSEU</name>
<comment type="caution">
    <text evidence="1">The sequence shown here is derived from an EMBL/GenBank/DDBJ whole genome shotgun (WGS) entry which is preliminary data.</text>
</comment>
<gene>
    <name evidence="1" type="ORF">CLV40_1481</name>
</gene>
<organism evidence="1 2">
    <name type="scientific">Actinokineospora auranticolor</name>
    <dbReference type="NCBI Taxonomy" id="155976"/>
    <lineage>
        <taxon>Bacteria</taxon>
        <taxon>Bacillati</taxon>
        <taxon>Actinomycetota</taxon>
        <taxon>Actinomycetes</taxon>
        <taxon>Pseudonocardiales</taxon>
        <taxon>Pseudonocardiaceae</taxon>
        <taxon>Actinokineospora</taxon>
    </lineage>
</organism>
<proteinExistence type="predicted"/>
<keyword evidence="2" id="KW-1185">Reference proteome</keyword>
<evidence type="ECO:0000313" key="2">
    <source>
        <dbReference type="Proteomes" id="UP000239203"/>
    </source>
</evidence>
<dbReference type="EMBL" id="PTIX01000048">
    <property type="protein sequence ID" value="PPK60743.1"/>
    <property type="molecule type" value="Genomic_DNA"/>
</dbReference>
<dbReference type="InterPro" id="IPR045592">
    <property type="entry name" value="DUF6461"/>
</dbReference>
<dbReference type="Pfam" id="PF20062">
    <property type="entry name" value="DUF6461"/>
    <property type="match status" value="1"/>
</dbReference>
<protein>
    <submittedName>
        <fullName evidence="1">Uncharacterized protein</fullName>
    </submittedName>
</protein>
<evidence type="ECO:0000313" key="1">
    <source>
        <dbReference type="EMBL" id="PPK60743.1"/>
    </source>
</evidence>